<dbReference type="SUPFAM" id="SSF58104">
    <property type="entry name" value="Methyl-accepting chemotaxis protein (MCP) signaling domain"/>
    <property type="match status" value="1"/>
</dbReference>
<evidence type="ECO:0000256" key="5">
    <source>
        <dbReference type="SAM" id="Coils"/>
    </source>
</evidence>
<dbReference type="Gene3D" id="1.10.287.950">
    <property type="entry name" value="Methyl-accepting chemotaxis protein"/>
    <property type="match status" value="1"/>
</dbReference>
<dbReference type="Proteomes" id="UP000316801">
    <property type="component" value="Unassembled WGS sequence"/>
</dbReference>
<proteinExistence type="inferred from homology"/>
<evidence type="ECO:0000259" key="9">
    <source>
        <dbReference type="PROSITE" id="PS50192"/>
    </source>
</evidence>
<reference evidence="11 12" key="1">
    <citation type="submission" date="2019-07" db="EMBL/GenBank/DDBJ databases">
        <title>Ln-dependent methylotrophs.</title>
        <authorList>
            <person name="Tani A."/>
        </authorList>
    </citation>
    <scope>NUCLEOTIDE SEQUENCE [LARGE SCALE GENOMIC DNA]</scope>
    <source>
        <strain evidence="11 12">SM12</strain>
    </source>
</reference>
<evidence type="ECO:0000256" key="4">
    <source>
        <dbReference type="PROSITE-ProRule" id="PRU00284"/>
    </source>
</evidence>
<dbReference type="Gene3D" id="1.10.8.500">
    <property type="entry name" value="HAMP domain in histidine kinase"/>
    <property type="match status" value="1"/>
</dbReference>
<accession>A0A549T9U3</accession>
<dbReference type="Pfam" id="PF18947">
    <property type="entry name" value="HAMP_2"/>
    <property type="match status" value="1"/>
</dbReference>
<dbReference type="PROSITE" id="PS50111">
    <property type="entry name" value="CHEMOTAXIS_TRANSDUC_2"/>
    <property type="match status" value="1"/>
</dbReference>
<evidence type="ECO:0000256" key="3">
    <source>
        <dbReference type="ARBA" id="ARBA00029447"/>
    </source>
</evidence>
<dbReference type="InterPro" id="IPR051310">
    <property type="entry name" value="MCP_chemotaxis"/>
</dbReference>
<evidence type="ECO:0000256" key="2">
    <source>
        <dbReference type="ARBA" id="ARBA00022500"/>
    </source>
</evidence>
<keyword evidence="5" id="KW-0175">Coiled coil</keyword>
<dbReference type="Pfam" id="PF12729">
    <property type="entry name" value="4HB_MCP_1"/>
    <property type="match status" value="1"/>
</dbReference>
<evidence type="ECO:0000256" key="1">
    <source>
        <dbReference type="ARBA" id="ARBA00004370"/>
    </source>
</evidence>
<dbReference type="GO" id="GO:0006935">
    <property type="term" value="P:chemotaxis"/>
    <property type="evidence" value="ECO:0007669"/>
    <property type="project" value="UniProtKB-KW"/>
</dbReference>
<dbReference type="EMBL" id="VJMG01000030">
    <property type="protein sequence ID" value="TRL38632.1"/>
    <property type="molecule type" value="Genomic_DNA"/>
</dbReference>
<dbReference type="PROSITE" id="PS50192">
    <property type="entry name" value="T_SNARE"/>
    <property type="match status" value="1"/>
</dbReference>
<comment type="similarity">
    <text evidence="3">Belongs to the methyl-accepting chemotaxis (MCP) protein family.</text>
</comment>
<dbReference type="InterPro" id="IPR000727">
    <property type="entry name" value="T_SNARE_dom"/>
</dbReference>
<dbReference type="SUPFAM" id="SSF158472">
    <property type="entry name" value="HAMP domain-like"/>
    <property type="match status" value="1"/>
</dbReference>
<protein>
    <submittedName>
        <fullName evidence="11">HAMP domain-containing protein</fullName>
    </submittedName>
</protein>
<feature type="domain" description="HAMP" evidence="10">
    <location>
        <begin position="320"/>
        <end position="372"/>
    </location>
</feature>
<feature type="domain" description="HAMP" evidence="10">
    <location>
        <begin position="211"/>
        <end position="264"/>
    </location>
</feature>
<keyword evidence="4" id="KW-0807">Transducer</keyword>
<dbReference type="Pfam" id="PF00015">
    <property type="entry name" value="MCPsignal"/>
    <property type="match status" value="1"/>
</dbReference>
<evidence type="ECO:0000256" key="7">
    <source>
        <dbReference type="SAM" id="Phobius"/>
    </source>
</evidence>
<evidence type="ECO:0000256" key="6">
    <source>
        <dbReference type="SAM" id="MobiDB-lite"/>
    </source>
</evidence>
<comment type="subcellular location">
    <subcellularLocation>
        <location evidence="1">Membrane</location>
    </subcellularLocation>
</comment>
<dbReference type="InterPro" id="IPR024478">
    <property type="entry name" value="HlyB_4HB_MCP"/>
</dbReference>
<dbReference type="PANTHER" id="PTHR43531:SF11">
    <property type="entry name" value="METHYL-ACCEPTING CHEMOTAXIS PROTEIN 3"/>
    <property type="match status" value="1"/>
</dbReference>
<evidence type="ECO:0000259" key="8">
    <source>
        <dbReference type="PROSITE" id="PS50111"/>
    </source>
</evidence>
<keyword evidence="2" id="KW-0145">Chemotaxis</keyword>
<feature type="transmembrane region" description="Helical" evidence="7">
    <location>
        <begin position="192"/>
        <end position="210"/>
    </location>
</feature>
<dbReference type="GO" id="GO:0007165">
    <property type="term" value="P:signal transduction"/>
    <property type="evidence" value="ECO:0007669"/>
    <property type="project" value="UniProtKB-KW"/>
</dbReference>
<keyword evidence="7" id="KW-0472">Membrane</keyword>
<organism evidence="11 12">
    <name type="scientific">Rhizobium straminoryzae</name>
    <dbReference type="NCBI Taxonomy" id="1387186"/>
    <lineage>
        <taxon>Bacteria</taxon>
        <taxon>Pseudomonadati</taxon>
        <taxon>Pseudomonadota</taxon>
        <taxon>Alphaproteobacteria</taxon>
        <taxon>Hyphomicrobiales</taxon>
        <taxon>Rhizobiaceae</taxon>
        <taxon>Rhizobium/Agrobacterium group</taxon>
        <taxon>Rhizobium</taxon>
    </lineage>
</organism>
<dbReference type="GO" id="GO:0004888">
    <property type="term" value="F:transmembrane signaling receptor activity"/>
    <property type="evidence" value="ECO:0007669"/>
    <property type="project" value="TreeGrafter"/>
</dbReference>
<comment type="caution">
    <text evidence="11">The sequence shown here is derived from an EMBL/GenBank/DDBJ whole genome shotgun (WGS) entry which is preliminary data.</text>
</comment>
<feature type="region of interest" description="Disordered" evidence="6">
    <location>
        <begin position="623"/>
        <end position="650"/>
    </location>
</feature>
<dbReference type="Pfam" id="PF00672">
    <property type="entry name" value="HAMP"/>
    <property type="match status" value="1"/>
</dbReference>
<gene>
    <name evidence="11" type="ORF">FNA46_12685</name>
</gene>
<dbReference type="AlphaFoldDB" id="A0A549T9U3"/>
<sequence length="650" mass="70026">MLRALSLKTSLTSAFALLLLLLLLQGGVALSSMRGIFTNVDGLANDAVPAVDITNRLNISIANLRGLQTRHILTTEPKALEEAEAVLAREVKKLKDRMATYEPMISLAEERRAFDGFKQAAAEYLRLHEQLLALSRAGEKQKASALLTGEMVKSYERMDDYADAFRDANVKAAEDMYAESASEFTASLIKNAILLSIGALAGIGAMIFVSRDVSRPIDRMTAIMRRLAAGDFAVAIPYLERRNEIGQMAKAVGVFRDNGIRVQALGAEEQHFNEKCHDLRTAVGQIVSAAVEGDFSIRMNRDFEFADLNAFAASMNELVESIDAGLAETRRVMGRLAEGDLTDGMRGSFTGAFAELQHNVNTTVDTLRSIVTEVRQSIDQINSGSGELRHASDDLARRTEQQAAALEETSSALEEITVSVRQATDRAREATRKVDEARRSTEASSVVVGDAIAAMERIEQASGQIGQIINVIDEIAFQTNLLALNAGVEAARAGEAGKGFAVVAQEVRELAQRSAGAAKDIKALITKSGNEVASGVKLVTATGDALAQIRGHVDSINGEVHEIAATSNQQSGRLQEINSAVGQMDQVTQRNAAMVEETTASTNRLADDALQLSRLIDRFTLSSDTPPAAGRAKTRATVPAVSRSDMRRHA</sequence>
<dbReference type="FunFam" id="1.10.287.950:FF:000001">
    <property type="entry name" value="Methyl-accepting chemotaxis sensory transducer"/>
    <property type="match status" value="1"/>
</dbReference>
<evidence type="ECO:0000313" key="11">
    <source>
        <dbReference type="EMBL" id="TRL38632.1"/>
    </source>
</evidence>
<dbReference type="GO" id="GO:0005886">
    <property type="term" value="C:plasma membrane"/>
    <property type="evidence" value="ECO:0007669"/>
    <property type="project" value="TreeGrafter"/>
</dbReference>
<evidence type="ECO:0000259" key="10">
    <source>
        <dbReference type="PROSITE" id="PS50885"/>
    </source>
</evidence>
<dbReference type="InterPro" id="IPR004089">
    <property type="entry name" value="MCPsignal_dom"/>
</dbReference>
<keyword evidence="12" id="KW-1185">Reference proteome</keyword>
<feature type="domain" description="Methyl-accepting transducer" evidence="8">
    <location>
        <begin position="377"/>
        <end position="606"/>
    </location>
</feature>
<keyword evidence="7" id="KW-1133">Transmembrane helix</keyword>
<dbReference type="SMART" id="SM00283">
    <property type="entry name" value="MA"/>
    <property type="match status" value="1"/>
</dbReference>
<dbReference type="InterPro" id="IPR003660">
    <property type="entry name" value="HAMP_dom"/>
</dbReference>
<evidence type="ECO:0000313" key="12">
    <source>
        <dbReference type="Proteomes" id="UP000316801"/>
    </source>
</evidence>
<dbReference type="InterPro" id="IPR047347">
    <property type="entry name" value="YvaQ-like_sensor"/>
</dbReference>
<feature type="domain" description="T-SNARE coiled-coil homology" evidence="9">
    <location>
        <begin position="368"/>
        <end position="430"/>
    </location>
</feature>
<dbReference type="SMART" id="SM00304">
    <property type="entry name" value="HAMP"/>
    <property type="match status" value="2"/>
</dbReference>
<dbReference type="PROSITE" id="PS50885">
    <property type="entry name" value="HAMP"/>
    <property type="match status" value="2"/>
</dbReference>
<name>A0A549T9U3_9HYPH</name>
<keyword evidence="7" id="KW-0812">Transmembrane</keyword>
<dbReference type="PANTHER" id="PTHR43531">
    <property type="entry name" value="PROTEIN ICFG"/>
    <property type="match status" value="1"/>
</dbReference>
<feature type="coiled-coil region" evidence="5">
    <location>
        <begin position="396"/>
        <end position="440"/>
    </location>
</feature>
<dbReference type="CDD" id="cd11386">
    <property type="entry name" value="MCP_signal"/>
    <property type="match status" value="1"/>
</dbReference>
<dbReference type="CDD" id="cd06225">
    <property type="entry name" value="HAMP"/>
    <property type="match status" value="1"/>
</dbReference>
<dbReference type="RefSeq" id="WP_143125614.1">
    <property type="nucleotide sequence ID" value="NZ_VJMG01000030.1"/>
</dbReference>
<dbReference type="CDD" id="cd19411">
    <property type="entry name" value="MCP2201-like_sensor"/>
    <property type="match status" value="1"/>
</dbReference>